<sequence length="110" mass="13679">MLYHYTIQRRQTCISFFRVIVKEFVSRLIRGLHVKIYKLYLDNDIRIQYLKKRLLRNSLERLKDIDDYILRILVAVRYIISFPSRFIKFKEFVEQQNIEYKDHIYLDVET</sequence>
<dbReference type="AlphaFoldDB" id="A0A371I9C7"/>
<organism evidence="1 2">
    <name type="scientific">Mucuna pruriens</name>
    <name type="common">Velvet bean</name>
    <name type="synonym">Dolichos pruriens</name>
    <dbReference type="NCBI Taxonomy" id="157652"/>
    <lineage>
        <taxon>Eukaryota</taxon>
        <taxon>Viridiplantae</taxon>
        <taxon>Streptophyta</taxon>
        <taxon>Embryophyta</taxon>
        <taxon>Tracheophyta</taxon>
        <taxon>Spermatophyta</taxon>
        <taxon>Magnoliopsida</taxon>
        <taxon>eudicotyledons</taxon>
        <taxon>Gunneridae</taxon>
        <taxon>Pentapetalae</taxon>
        <taxon>rosids</taxon>
        <taxon>fabids</taxon>
        <taxon>Fabales</taxon>
        <taxon>Fabaceae</taxon>
        <taxon>Papilionoideae</taxon>
        <taxon>50 kb inversion clade</taxon>
        <taxon>NPAAA clade</taxon>
        <taxon>indigoferoid/millettioid clade</taxon>
        <taxon>Phaseoleae</taxon>
        <taxon>Mucuna</taxon>
    </lineage>
</organism>
<dbReference type="Proteomes" id="UP000257109">
    <property type="component" value="Unassembled WGS sequence"/>
</dbReference>
<dbReference type="EMBL" id="QJKJ01000606">
    <property type="protein sequence ID" value="RDY11632.1"/>
    <property type="molecule type" value="Genomic_DNA"/>
</dbReference>
<accession>A0A371I9C7</accession>
<feature type="non-terminal residue" evidence="1">
    <location>
        <position position="1"/>
    </location>
</feature>
<evidence type="ECO:0000313" key="1">
    <source>
        <dbReference type="EMBL" id="RDY11632.1"/>
    </source>
</evidence>
<gene>
    <name evidence="1" type="ORF">CR513_03674</name>
</gene>
<comment type="caution">
    <text evidence="1">The sequence shown here is derived from an EMBL/GenBank/DDBJ whole genome shotgun (WGS) entry which is preliminary data.</text>
</comment>
<name>A0A371I9C7_MUCPR</name>
<dbReference type="OrthoDB" id="1431196at2759"/>
<protein>
    <submittedName>
        <fullName evidence="1">Uncharacterized protein</fullName>
    </submittedName>
</protein>
<keyword evidence="2" id="KW-1185">Reference proteome</keyword>
<proteinExistence type="predicted"/>
<reference evidence="1" key="1">
    <citation type="submission" date="2018-05" db="EMBL/GenBank/DDBJ databases">
        <title>Draft genome of Mucuna pruriens seed.</title>
        <authorList>
            <person name="Nnadi N.E."/>
            <person name="Vos R."/>
            <person name="Hasami M.H."/>
            <person name="Devisetty U.K."/>
            <person name="Aguiy J.C."/>
        </authorList>
    </citation>
    <scope>NUCLEOTIDE SEQUENCE [LARGE SCALE GENOMIC DNA]</scope>
    <source>
        <strain evidence="1">JCA_2017</strain>
    </source>
</reference>
<evidence type="ECO:0000313" key="2">
    <source>
        <dbReference type="Proteomes" id="UP000257109"/>
    </source>
</evidence>